<sequence>MDAIRAASVIDMWFPRRFVNGFNGRVVALRSSPRFGRAVSRYLTVVTYTGRRSGRVFSTPVGYRRVGDVVTIGVQFPDAKKWWRNFLGEGGPISLELDGVERGGHAVARRDERGRVSLTVRLDS</sequence>
<organism evidence="1 2">
    <name type="scientific">Umezawaea tangerina</name>
    <dbReference type="NCBI Taxonomy" id="84725"/>
    <lineage>
        <taxon>Bacteria</taxon>
        <taxon>Bacillati</taxon>
        <taxon>Actinomycetota</taxon>
        <taxon>Actinomycetes</taxon>
        <taxon>Pseudonocardiales</taxon>
        <taxon>Pseudonocardiaceae</taxon>
        <taxon>Umezawaea</taxon>
    </lineage>
</organism>
<dbReference type="AlphaFoldDB" id="A0A2T0SNF8"/>
<accession>A0A2T0SNF8</accession>
<dbReference type="EMBL" id="PVTF01000015">
    <property type="protein sequence ID" value="PRY34913.1"/>
    <property type="molecule type" value="Genomic_DNA"/>
</dbReference>
<keyword evidence="2" id="KW-1185">Reference proteome</keyword>
<name>A0A2T0SNF8_9PSEU</name>
<reference evidence="1 2" key="1">
    <citation type="submission" date="2018-03" db="EMBL/GenBank/DDBJ databases">
        <title>Genomic Encyclopedia of Archaeal and Bacterial Type Strains, Phase II (KMG-II): from individual species to whole genera.</title>
        <authorList>
            <person name="Goeker M."/>
        </authorList>
    </citation>
    <scope>NUCLEOTIDE SEQUENCE [LARGE SCALE GENOMIC DNA]</scope>
    <source>
        <strain evidence="1 2">DSM 44720</strain>
    </source>
</reference>
<evidence type="ECO:0000313" key="1">
    <source>
        <dbReference type="EMBL" id="PRY34913.1"/>
    </source>
</evidence>
<gene>
    <name evidence="1" type="ORF">CLV43_115190</name>
</gene>
<dbReference type="Proteomes" id="UP000239494">
    <property type="component" value="Unassembled WGS sequence"/>
</dbReference>
<comment type="caution">
    <text evidence="1">The sequence shown here is derived from an EMBL/GenBank/DDBJ whole genome shotgun (WGS) entry which is preliminary data.</text>
</comment>
<proteinExistence type="predicted"/>
<evidence type="ECO:0008006" key="3">
    <source>
        <dbReference type="Google" id="ProtNLM"/>
    </source>
</evidence>
<evidence type="ECO:0000313" key="2">
    <source>
        <dbReference type="Proteomes" id="UP000239494"/>
    </source>
</evidence>
<dbReference type="Gene3D" id="2.30.110.10">
    <property type="entry name" value="Electron Transport, Fmn-binding Protein, Chain A"/>
    <property type="match status" value="1"/>
</dbReference>
<dbReference type="InterPro" id="IPR012349">
    <property type="entry name" value="Split_barrel_FMN-bd"/>
</dbReference>
<protein>
    <recommendedName>
        <fullName evidence="3">Deazaflavin-dependent oxidoreductase (Nitroreductase family)</fullName>
    </recommendedName>
</protein>